<comment type="caution">
    <text evidence="1">The sequence shown here is derived from an EMBL/GenBank/DDBJ whole genome shotgun (WGS) entry which is preliminary data.</text>
</comment>
<gene>
    <name evidence="1" type="ORF">GCM10023196_055670</name>
</gene>
<dbReference type="Proteomes" id="UP001501442">
    <property type="component" value="Unassembled WGS sequence"/>
</dbReference>
<sequence>MTRFDGLPEFVAARQQALMRTAYLLTGDGDLAEDLRRGPDPMAIPYRPQPQGFAVYRPKFLEVPGRYESDQSGLAESFFAGVDSHEQAAAVWDAHLIDQSV</sequence>
<evidence type="ECO:0000313" key="2">
    <source>
        <dbReference type="Proteomes" id="UP001501442"/>
    </source>
</evidence>
<accession>A0ABP8UI24</accession>
<protein>
    <submittedName>
        <fullName evidence="1">Uncharacterized protein</fullName>
    </submittedName>
</protein>
<organism evidence="1 2">
    <name type="scientific">Actinoallomurus vinaceus</name>
    <dbReference type="NCBI Taxonomy" id="1080074"/>
    <lineage>
        <taxon>Bacteria</taxon>
        <taxon>Bacillati</taxon>
        <taxon>Actinomycetota</taxon>
        <taxon>Actinomycetes</taxon>
        <taxon>Streptosporangiales</taxon>
        <taxon>Thermomonosporaceae</taxon>
        <taxon>Actinoallomurus</taxon>
    </lineage>
</organism>
<evidence type="ECO:0000313" key="1">
    <source>
        <dbReference type="EMBL" id="GAA4630411.1"/>
    </source>
</evidence>
<proteinExistence type="predicted"/>
<dbReference type="EMBL" id="BAABHK010000008">
    <property type="protein sequence ID" value="GAA4630411.1"/>
    <property type="molecule type" value="Genomic_DNA"/>
</dbReference>
<dbReference type="RefSeq" id="WP_345434023.1">
    <property type="nucleotide sequence ID" value="NZ_BAABHK010000008.1"/>
</dbReference>
<reference evidence="2" key="1">
    <citation type="journal article" date="2019" name="Int. J. Syst. Evol. Microbiol.">
        <title>The Global Catalogue of Microorganisms (GCM) 10K type strain sequencing project: providing services to taxonomists for standard genome sequencing and annotation.</title>
        <authorList>
            <consortium name="The Broad Institute Genomics Platform"/>
            <consortium name="The Broad Institute Genome Sequencing Center for Infectious Disease"/>
            <person name="Wu L."/>
            <person name="Ma J."/>
        </authorList>
    </citation>
    <scope>NUCLEOTIDE SEQUENCE [LARGE SCALE GENOMIC DNA]</scope>
    <source>
        <strain evidence="2">JCM 17939</strain>
    </source>
</reference>
<name>A0ABP8UI24_9ACTN</name>
<keyword evidence="2" id="KW-1185">Reference proteome</keyword>